<dbReference type="EMBL" id="LR797196">
    <property type="protein sequence ID" value="CAB4193266.1"/>
    <property type="molecule type" value="Genomic_DNA"/>
</dbReference>
<reference evidence="1" key="1">
    <citation type="submission" date="2020-04" db="EMBL/GenBank/DDBJ databases">
        <authorList>
            <person name="Chiriac C."/>
            <person name="Salcher M."/>
            <person name="Ghai R."/>
            <person name="Kavagutti S V."/>
        </authorList>
    </citation>
    <scope>NUCLEOTIDE SEQUENCE</scope>
</reference>
<evidence type="ECO:0000313" key="4">
    <source>
        <dbReference type="EMBL" id="CAB4189106.1"/>
    </source>
</evidence>
<evidence type="ECO:0000313" key="1">
    <source>
        <dbReference type="EMBL" id="CAB4166997.1"/>
    </source>
</evidence>
<proteinExistence type="predicted"/>
<name>A0A6J5P733_9CAUD</name>
<dbReference type="InterPro" id="IPR046053">
    <property type="entry name" value="DUF6011"/>
</dbReference>
<organism evidence="1">
    <name type="scientific">uncultured Caudovirales phage</name>
    <dbReference type="NCBI Taxonomy" id="2100421"/>
    <lineage>
        <taxon>Viruses</taxon>
        <taxon>Duplodnaviria</taxon>
        <taxon>Heunggongvirae</taxon>
        <taxon>Uroviricota</taxon>
        <taxon>Caudoviricetes</taxon>
        <taxon>Peduoviridae</taxon>
        <taxon>Maltschvirus</taxon>
        <taxon>Maltschvirus maltsch</taxon>
    </lineage>
</organism>
<gene>
    <name evidence="3" type="ORF">UFOVP1034_62</name>
    <name evidence="4" type="ORF">UFOVP1177_62</name>
    <name evidence="5" type="ORF">UFOVP1243_49</name>
    <name evidence="6" type="ORF">UFOVP1581_96</name>
    <name evidence="1" type="ORF">UFOVP854_96</name>
    <name evidence="2" type="ORF">UFOVP964_96</name>
</gene>
<dbReference type="EMBL" id="LR798433">
    <property type="protein sequence ID" value="CAB5231494.1"/>
    <property type="molecule type" value="Genomic_DNA"/>
</dbReference>
<accession>A0A6J5P733</accession>
<sequence length="237" mass="25915">MTTTNHRTGGAVGANGYGEYQVRYASDKQQLFIKTLLDTKEHSLGAVDVMTLNVQGAGDLITQLLSLPNKAGVITPPTPKQLSFATSLIQKKEGGLETLNHYLANRKALAIEQLSRADVSEIINALNYASDKQEPTKLTLKDVGAYLLNEVVYSIREGKQSGRLQVWSYSDVAKKYARDVKNEKEVLSKVELTDRLTLENAIKYSAQTGSCVHCGRTLTVLKSVAGGMGPICAKKYY</sequence>
<dbReference type="Pfam" id="PF19474">
    <property type="entry name" value="DUF6011"/>
    <property type="match status" value="1"/>
</dbReference>
<evidence type="ECO:0000313" key="6">
    <source>
        <dbReference type="EMBL" id="CAB5231494.1"/>
    </source>
</evidence>
<evidence type="ECO:0000313" key="3">
    <source>
        <dbReference type="EMBL" id="CAB4179303.1"/>
    </source>
</evidence>
<evidence type="ECO:0000313" key="5">
    <source>
        <dbReference type="EMBL" id="CAB4193266.1"/>
    </source>
</evidence>
<dbReference type="EMBL" id="LR796798">
    <property type="protein sequence ID" value="CAB4166997.1"/>
    <property type="molecule type" value="Genomic_DNA"/>
</dbReference>
<dbReference type="EMBL" id="LR797132">
    <property type="protein sequence ID" value="CAB4189106.1"/>
    <property type="molecule type" value="Genomic_DNA"/>
</dbReference>
<dbReference type="EMBL" id="LR796924">
    <property type="protein sequence ID" value="CAB4174884.1"/>
    <property type="molecule type" value="Genomic_DNA"/>
</dbReference>
<protein>
    <submittedName>
        <fullName evidence="1">Uncharacterized protein</fullName>
    </submittedName>
</protein>
<dbReference type="EMBL" id="LR796979">
    <property type="protein sequence ID" value="CAB4179303.1"/>
    <property type="molecule type" value="Genomic_DNA"/>
</dbReference>
<evidence type="ECO:0000313" key="2">
    <source>
        <dbReference type="EMBL" id="CAB4174884.1"/>
    </source>
</evidence>